<gene>
    <name evidence="3" type="ORF">BRADI_1g56870v3</name>
</gene>
<dbReference type="OrthoDB" id="408631at2759"/>
<dbReference type="Proteomes" id="UP000008810">
    <property type="component" value="Chromosome 1"/>
</dbReference>
<dbReference type="Pfam" id="PF07859">
    <property type="entry name" value="Abhydrolase_3"/>
    <property type="match status" value="1"/>
</dbReference>
<dbReference type="EMBL" id="CM000880">
    <property type="protein sequence ID" value="PNT77023.1"/>
    <property type="molecule type" value="Genomic_DNA"/>
</dbReference>
<dbReference type="EnsemblPlants" id="PNT77023">
    <property type="protein sequence ID" value="PNT77023"/>
    <property type="gene ID" value="BRADI_1g56870v3"/>
</dbReference>
<protein>
    <recommendedName>
        <fullName evidence="2">Alpha/beta hydrolase fold-3 domain-containing protein</fullName>
    </recommendedName>
</protein>
<organism evidence="3">
    <name type="scientific">Brachypodium distachyon</name>
    <name type="common">Purple false brome</name>
    <name type="synonym">Trachynia distachya</name>
    <dbReference type="NCBI Taxonomy" id="15368"/>
    <lineage>
        <taxon>Eukaryota</taxon>
        <taxon>Viridiplantae</taxon>
        <taxon>Streptophyta</taxon>
        <taxon>Embryophyta</taxon>
        <taxon>Tracheophyta</taxon>
        <taxon>Spermatophyta</taxon>
        <taxon>Magnoliopsida</taxon>
        <taxon>Liliopsida</taxon>
        <taxon>Poales</taxon>
        <taxon>Poaceae</taxon>
        <taxon>BOP clade</taxon>
        <taxon>Pooideae</taxon>
        <taxon>Stipodae</taxon>
        <taxon>Brachypodieae</taxon>
        <taxon>Brachypodium</taxon>
    </lineage>
</organism>
<evidence type="ECO:0000313" key="3">
    <source>
        <dbReference type="EMBL" id="PNT77023.1"/>
    </source>
</evidence>
<reference evidence="3 4" key="1">
    <citation type="journal article" date="2010" name="Nature">
        <title>Genome sequencing and analysis of the model grass Brachypodium distachyon.</title>
        <authorList>
            <consortium name="International Brachypodium Initiative"/>
        </authorList>
    </citation>
    <scope>NUCLEOTIDE SEQUENCE [LARGE SCALE GENOMIC DNA]</scope>
    <source>
        <strain evidence="3 4">Bd21</strain>
    </source>
</reference>
<accession>A0A2K2DRX4</accession>
<name>A0A2K2DRX4_BRADI</name>
<proteinExistence type="predicted"/>
<feature type="active site" evidence="1">
    <location>
        <position position="224"/>
    </location>
</feature>
<dbReference type="InterPro" id="IPR013094">
    <property type="entry name" value="AB_hydrolase_3"/>
</dbReference>
<reference evidence="3" key="2">
    <citation type="submission" date="2017-06" db="EMBL/GenBank/DDBJ databases">
        <title>WGS assembly of Brachypodium distachyon.</title>
        <authorList>
            <consortium name="The International Brachypodium Initiative"/>
            <person name="Lucas S."/>
            <person name="Harmon-Smith M."/>
            <person name="Lail K."/>
            <person name="Tice H."/>
            <person name="Grimwood J."/>
            <person name="Bruce D."/>
            <person name="Barry K."/>
            <person name="Shu S."/>
            <person name="Lindquist E."/>
            <person name="Wang M."/>
            <person name="Pitluck S."/>
            <person name="Vogel J.P."/>
            <person name="Garvin D.F."/>
            <person name="Mockler T.C."/>
            <person name="Schmutz J."/>
            <person name="Rokhsar D."/>
            <person name="Bevan M.W."/>
        </authorList>
    </citation>
    <scope>NUCLEOTIDE SEQUENCE</scope>
    <source>
        <strain evidence="3">Bd21</strain>
    </source>
</reference>
<dbReference type="GO" id="GO:0016787">
    <property type="term" value="F:hydrolase activity"/>
    <property type="evidence" value="ECO:0007669"/>
    <property type="project" value="InterPro"/>
</dbReference>
<dbReference type="AlphaFoldDB" id="A0A2K2DRX4"/>
<dbReference type="InterPro" id="IPR050466">
    <property type="entry name" value="Carboxylest/Gibb_receptor"/>
</dbReference>
<evidence type="ECO:0000313" key="5">
    <source>
        <dbReference type="Proteomes" id="UP000008810"/>
    </source>
</evidence>
<sequence length="392" mass="42945">MGIGRPRARSTRHILHATNCSTSTEHPAGRVYIIVSSQHHLASRRFDRSRLTLRYRLKDSVAAPAPAPVVVDECRGVLFVYSDGSVVRRAGPGFATPVRDDGSVEWKDAVFDAAHGLGLRLYKPRDRKNHDLLPVFFYFHGGGFCIGSRTWPNCQNYCLRLAAELDAVVVAPDYRLAPEHRLPAALDDAAAALLWLASHAAPGGGDPWLTEAADFGRIFVSGDSAGGTIAHHLAVRFGCPTARTSLGPGVRVKGYVQLMPFFGGTERTRSEAECPDDAFLNRPLNDRYWRLSLPDGATADHPASNPFAPGESREALEAAEMAPTLVVVGGRDILRDRAVDYAARLRAMGKPVEVREFEGQQHGFFTIDPWSDASAELMRALKRFVDTDGRFD</sequence>
<dbReference type="SUPFAM" id="SSF53474">
    <property type="entry name" value="alpha/beta-Hydrolases"/>
    <property type="match status" value="1"/>
</dbReference>
<dbReference type="FunCoup" id="A0A2K2DRX4">
    <property type="interactions" value="560"/>
</dbReference>
<dbReference type="ExpressionAtlas" id="A0A2K2DRX4">
    <property type="expression patterns" value="baseline and differential"/>
</dbReference>
<dbReference type="PROSITE" id="PS01174">
    <property type="entry name" value="LIPASE_GDXG_SER"/>
    <property type="match status" value="1"/>
</dbReference>
<feature type="domain" description="Alpha/beta hydrolase fold-3" evidence="2">
    <location>
        <begin position="137"/>
        <end position="365"/>
    </location>
</feature>
<evidence type="ECO:0000259" key="2">
    <source>
        <dbReference type="Pfam" id="PF07859"/>
    </source>
</evidence>
<evidence type="ECO:0000313" key="4">
    <source>
        <dbReference type="EnsemblPlants" id="PNT77023"/>
    </source>
</evidence>
<dbReference type="InParanoid" id="A0A2K2DRX4"/>
<dbReference type="Gramene" id="PNT77023">
    <property type="protein sequence ID" value="PNT77023"/>
    <property type="gene ID" value="BRADI_1g56870v3"/>
</dbReference>
<dbReference type="InterPro" id="IPR029058">
    <property type="entry name" value="AB_hydrolase_fold"/>
</dbReference>
<dbReference type="Gene3D" id="3.40.50.1820">
    <property type="entry name" value="alpha/beta hydrolase"/>
    <property type="match status" value="1"/>
</dbReference>
<dbReference type="InterPro" id="IPR033140">
    <property type="entry name" value="Lipase_GDXG_put_SER_AS"/>
</dbReference>
<keyword evidence="5" id="KW-1185">Reference proteome</keyword>
<reference evidence="4" key="3">
    <citation type="submission" date="2018-08" db="UniProtKB">
        <authorList>
            <consortium name="EnsemblPlants"/>
        </authorList>
    </citation>
    <scope>IDENTIFICATION</scope>
    <source>
        <strain evidence="4">cv. Bd21</strain>
    </source>
</reference>
<dbReference type="PANTHER" id="PTHR23024">
    <property type="entry name" value="ARYLACETAMIDE DEACETYLASE"/>
    <property type="match status" value="1"/>
</dbReference>
<dbReference type="PANTHER" id="PTHR23024:SF535">
    <property type="entry name" value="OS07G0162900 PROTEIN"/>
    <property type="match status" value="1"/>
</dbReference>
<evidence type="ECO:0000256" key="1">
    <source>
        <dbReference type="PROSITE-ProRule" id="PRU10038"/>
    </source>
</evidence>